<evidence type="ECO:0000313" key="3">
    <source>
        <dbReference type="Proteomes" id="UP000664277"/>
    </source>
</evidence>
<evidence type="ECO:0000256" key="1">
    <source>
        <dbReference type="SAM" id="SignalP"/>
    </source>
</evidence>
<feature type="signal peptide" evidence="1">
    <location>
        <begin position="1"/>
        <end position="24"/>
    </location>
</feature>
<name>A0A8J7PHI8_9BACT</name>
<gene>
    <name evidence="2" type="ORF">J0M35_16065</name>
</gene>
<sequence>MGIRSWLALIFTICLPLLCRPAAAVPKTETRKEQVQSKIKTDSKETKVIEQVLESSLQGTYQIRLSEKSIKIEYHSTGFILVAKAPDWLITVVSPASKSYAVCTPKEWRAFCDSTIYSVPELKNYTKVGGKKTIDSATKLPLIETVYRGQERGGAGELWHNEEMDDMIGCRFITYNLKVEEAPLAIIYGCFGLPKGDGLLKAVLKESKDKKLYWTIRSKSLKVLSRQDNAAKEADYTVPKGYKRESKLSRELVYGKAAPVMDEMLKTFGEASR</sequence>
<dbReference type="EMBL" id="JAFLCK010000026">
    <property type="protein sequence ID" value="MBN8661883.1"/>
    <property type="molecule type" value="Genomic_DNA"/>
</dbReference>
<evidence type="ECO:0008006" key="4">
    <source>
        <dbReference type="Google" id="ProtNLM"/>
    </source>
</evidence>
<dbReference type="AlphaFoldDB" id="A0A8J7PHI8"/>
<reference evidence="2" key="1">
    <citation type="submission" date="2021-02" db="EMBL/GenBank/DDBJ databases">
        <title>Genome-Resolved Metagenomics of a Microbial Community Performing Photosynthetic Biological Nutrient Removal.</title>
        <authorList>
            <person name="Mcdaniel E.A."/>
        </authorList>
    </citation>
    <scope>NUCLEOTIDE SEQUENCE</scope>
    <source>
        <strain evidence="2">UWPOB_OBS1</strain>
    </source>
</reference>
<proteinExistence type="predicted"/>
<accession>A0A8J7PHI8</accession>
<evidence type="ECO:0000313" key="2">
    <source>
        <dbReference type="EMBL" id="MBN8661883.1"/>
    </source>
</evidence>
<feature type="chain" id="PRO_5035255934" description="DUF4412 domain-containing protein" evidence="1">
    <location>
        <begin position="25"/>
        <end position="273"/>
    </location>
</feature>
<dbReference type="Proteomes" id="UP000664277">
    <property type="component" value="Unassembled WGS sequence"/>
</dbReference>
<organism evidence="2 3">
    <name type="scientific">Candidatus Obscuribacter phosphatis</name>
    <dbReference type="NCBI Taxonomy" id="1906157"/>
    <lineage>
        <taxon>Bacteria</taxon>
        <taxon>Bacillati</taxon>
        <taxon>Candidatus Melainabacteria</taxon>
        <taxon>Candidatus Obscuribacterales</taxon>
        <taxon>Candidatus Obscuribacteraceae</taxon>
        <taxon>Candidatus Obscuribacter</taxon>
    </lineage>
</organism>
<protein>
    <recommendedName>
        <fullName evidence="4">DUF4412 domain-containing protein</fullName>
    </recommendedName>
</protein>
<comment type="caution">
    <text evidence="2">The sequence shown here is derived from an EMBL/GenBank/DDBJ whole genome shotgun (WGS) entry which is preliminary data.</text>
</comment>
<keyword evidence="1" id="KW-0732">Signal</keyword>